<dbReference type="Proteomes" id="UP001283341">
    <property type="component" value="Unassembled WGS sequence"/>
</dbReference>
<name>A0AAE0HS47_9PEZI</name>
<sequence>MDPITIAAGVIGIAKSISSVNSGVRWIASLRNAPAEFVDLQNELETVRGYLQTLRPILENLPNNPKAGTPRPDLTHIAEISQSLTAEVQDLVQLTEAFRAQAVRLDQNGQPRIKKIRWRRSVSTVGTHRDRVRRMRMELASAVGLLEPAQSTLILSVQQASRAEIQALQATLREATERLELSIAGRFSNNATAKGAYPSVSGSSGQVTCAAEKEAGRMTAERHEIVNTPDPSSSSPEYNPESGQVYIRLHTAPLRRCGILCLCQCHRSHSVRSNPYRLPWSVLGSFLLDYNCIPVWDPRPCNDPRCVNRADGNPSYISLVYLFPAWLFTRALHLRVSWGTLTDRGASLHISVPRVLPFDHEIFWAIDNARLDIVQSNLSSRNVFPSDISPGGSSLLFYAIARQPTTYCHSIASLLLSLTKDLNFVNYQGRSAFSHARLLVRAQADAYDPNRVELLEKIYHRGVENCEYPTGETLIHKALFRDGTDLSLGEALALDSSSVDINTFDVLGYTPLHWAGLRSDMNAVQLLIRHGADVNNNGRREFTALHKTYGPEHVQIVSMLFDNGVDINTEDDYGRTPLVRAVEEEHLGLFTSLLSRGARAVPMRLFTTTSIVHFLAHFSSPSVQIPMLKALVRQGYDLDVPNGLGRTPVFMSVWHNTAVGVRALADHGADLTLRDNRGGTLLHMAGQYATRDVFRHLEVRLSGFVNPSTLDNEGKTAMVYFRDRLPLPKEDVDAFESLVWTLRVAWEQRAVRIREVPDDETSDEEDEFFDAMETLDVAGWGRAEHRSFTTGATLYDSGLSSRSSMHFESELDDEYGSTQRKKAHAINYLSA</sequence>
<dbReference type="PROSITE" id="PS50297">
    <property type="entry name" value="ANK_REP_REGION"/>
    <property type="match status" value="1"/>
</dbReference>
<proteinExistence type="predicted"/>
<evidence type="ECO:0000313" key="4">
    <source>
        <dbReference type="EMBL" id="KAK3311880.1"/>
    </source>
</evidence>
<evidence type="ECO:0000256" key="2">
    <source>
        <dbReference type="ARBA" id="ARBA00023043"/>
    </source>
</evidence>
<accession>A0AAE0HS47</accession>
<dbReference type="Gene3D" id="1.25.40.20">
    <property type="entry name" value="Ankyrin repeat-containing domain"/>
    <property type="match status" value="1"/>
</dbReference>
<feature type="repeat" description="ANK" evidence="3">
    <location>
        <begin position="540"/>
        <end position="572"/>
    </location>
</feature>
<dbReference type="PROSITE" id="PS50088">
    <property type="entry name" value="ANK_REPEAT"/>
    <property type="match status" value="3"/>
</dbReference>
<keyword evidence="5" id="KW-1185">Reference proteome</keyword>
<dbReference type="GO" id="GO:0004540">
    <property type="term" value="F:RNA nuclease activity"/>
    <property type="evidence" value="ECO:0007669"/>
    <property type="project" value="TreeGrafter"/>
</dbReference>
<dbReference type="InterPro" id="IPR036770">
    <property type="entry name" value="Ankyrin_rpt-contain_sf"/>
</dbReference>
<feature type="repeat" description="ANK" evidence="3">
    <location>
        <begin position="644"/>
        <end position="676"/>
    </location>
</feature>
<dbReference type="Pfam" id="PF12796">
    <property type="entry name" value="Ank_2"/>
    <property type="match status" value="1"/>
</dbReference>
<comment type="caution">
    <text evidence="4">The sequence shown here is derived from an EMBL/GenBank/DDBJ whole genome shotgun (WGS) entry which is preliminary data.</text>
</comment>
<keyword evidence="1" id="KW-0677">Repeat</keyword>
<dbReference type="PANTHER" id="PTHR24141">
    <property type="entry name" value="2-5A-DEPENDENT RIBONUCLEASE"/>
    <property type="match status" value="1"/>
</dbReference>
<reference evidence="4" key="2">
    <citation type="submission" date="2023-06" db="EMBL/GenBank/DDBJ databases">
        <authorList>
            <consortium name="Lawrence Berkeley National Laboratory"/>
            <person name="Haridas S."/>
            <person name="Hensen N."/>
            <person name="Bonometti L."/>
            <person name="Westerberg I."/>
            <person name="Brannstrom I.O."/>
            <person name="Guillou S."/>
            <person name="Cros-Aarteil S."/>
            <person name="Calhoun S."/>
            <person name="Kuo A."/>
            <person name="Mondo S."/>
            <person name="Pangilinan J."/>
            <person name="Riley R."/>
            <person name="Labutti K."/>
            <person name="Andreopoulos B."/>
            <person name="Lipzen A."/>
            <person name="Chen C."/>
            <person name="Yanf M."/>
            <person name="Daum C."/>
            <person name="Ng V."/>
            <person name="Clum A."/>
            <person name="Steindorff A."/>
            <person name="Ohm R."/>
            <person name="Martin F."/>
            <person name="Silar P."/>
            <person name="Natvig D."/>
            <person name="Lalanne C."/>
            <person name="Gautier V."/>
            <person name="Ament-Velasquez S.L."/>
            <person name="Kruys A."/>
            <person name="Hutchinson M.I."/>
            <person name="Powell A.J."/>
            <person name="Barry K."/>
            <person name="Miller A.N."/>
            <person name="Grigoriev I.V."/>
            <person name="Debuchy R."/>
            <person name="Gladieux P."/>
            <person name="Thoren M.H."/>
            <person name="Johannesson H."/>
        </authorList>
    </citation>
    <scope>NUCLEOTIDE SEQUENCE</scope>
    <source>
        <strain evidence="4">CBS 118394</strain>
    </source>
</reference>
<dbReference type="SUPFAM" id="SSF48403">
    <property type="entry name" value="Ankyrin repeat"/>
    <property type="match status" value="1"/>
</dbReference>
<dbReference type="PANTHER" id="PTHR24141:SF1">
    <property type="entry name" value="2-5A-DEPENDENT RIBONUCLEASE"/>
    <property type="match status" value="1"/>
</dbReference>
<dbReference type="GO" id="GO:0003723">
    <property type="term" value="F:RNA binding"/>
    <property type="evidence" value="ECO:0007669"/>
    <property type="project" value="TreeGrafter"/>
</dbReference>
<feature type="repeat" description="ANK" evidence="3">
    <location>
        <begin position="507"/>
        <end position="539"/>
    </location>
</feature>
<evidence type="ECO:0000256" key="1">
    <source>
        <dbReference type="ARBA" id="ARBA00022737"/>
    </source>
</evidence>
<evidence type="ECO:0000313" key="5">
    <source>
        <dbReference type="Proteomes" id="UP001283341"/>
    </source>
</evidence>
<dbReference type="GO" id="GO:0006396">
    <property type="term" value="P:RNA processing"/>
    <property type="evidence" value="ECO:0007669"/>
    <property type="project" value="TreeGrafter"/>
</dbReference>
<reference evidence="4" key="1">
    <citation type="journal article" date="2023" name="Mol. Phylogenet. Evol.">
        <title>Genome-scale phylogeny and comparative genomics of the fungal order Sordariales.</title>
        <authorList>
            <person name="Hensen N."/>
            <person name="Bonometti L."/>
            <person name="Westerberg I."/>
            <person name="Brannstrom I.O."/>
            <person name="Guillou S."/>
            <person name="Cros-Aarteil S."/>
            <person name="Calhoun S."/>
            <person name="Haridas S."/>
            <person name="Kuo A."/>
            <person name="Mondo S."/>
            <person name="Pangilinan J."/>
            <person name="Riley R."/>
            <person name="LaButti K."/>
            <person name="Andreopoulos B."/>
            <person name="Lipzen A."/>
            <person name="Chen C."/>
            <person name="Yan M."/>
            <person name="Daum C."/>
            <person name="Ng V."/>
            <person name="Clum A."/>
            <person name="Steindorff A."/>
            <person name="Ohm R.A."/>
            <person name="Martin F."/>
            <person name="Silar P."/>
            <person name="Natvig D.O."/>
            <person name="Lalanne C."/>
            <person name="Gautier V."/>
            <person name="Ament-Velasquez S.L."/>
            <person name="Kruys A."/>
            <person name="Hutchinson M.I."/>
            <person name="Powell A.J."/>
            <person name="Barry K."/>
            <person name="Miller A.N."/>
            <person name="Grigoriev I.V."/>
            <person name="Debuchy R."/>
            <person name="Gladieux P."/>
            <person name="Hiltunen Thoren M."/>
            <person name="Johannesson H."/>
        </authorList>
    </citation>
    <scope>NUCLEOTIDE SEQUENCE</scope>
    <source>
        <strain evidence="4">CBS 118394</strain>
    </source>
</reference>
<organism evidence="4 5">
    <name type="scientific">Apodospora peruviana</name>
    <dbReference type="NCBI Taxonomy" id="516989"/>
    <lineage>
        <taxon>Eukaryota</taxon>
        <taxon>Fungi</taxon>
        <taxon>Dikarya</taxon>
        <taxon>Ascomycota</taxon>
        <taxon>Pezizomycotina</taxon>
        <taxon>Sordariomycetes</taxon>
        <taxon>Sordariomycetidae</taxon>
        <taxon>Sordariales</taxon>
        <taxon>Lasiosphaeriaceae</taxon>
        <taxon>Apodospora</taxon>
    </lineage>
</organism>
<keyword evidence="2 3" id="KW-0040">ANK repeat</keyword>
<dbReference type="InterPro" id="IPR002110">
    <property type="entry name" value="Ankyrin_rpt"/>
</dbReference>
<protein>
    <submittedName>
        <fullName evidence="4">Ankyrin repeat-containing domain protein</fullName>
    </submittedName>
</protein>
<evidence type="ECO:0000256" key="3">
    <source>
        <dbReference type="PROSITE-ProRule" id="PRU00023"/>
    </source>
</evidence>
<gene>
    <name evidence="4" type="ORF">B0H66DRAFT_614490</name>
</gene>
<dbReference type="EMBL" id="JAUEDM010000011">
    <property type="protein sequence ID" value="KAK3311880.1"/>
    <property type="molecule type" value="Genomic_DNA"/>
</dbReference>
<dbReference type="SMART" id="SM00248">
    <property type="entry name" value="ANK"/>
    <property type="match status" value="6"/>
</dbReference>
<dbReference type="AlphaFoldDB" id="A0AAE0HS47"/>